<dbReference type="CDD" id="cd17328">
    <property type="entry name" value="MFS_spinster_like"/>
    <property type="match status" value="1"/>
</dbReference>
<keyword evidence="2" id="KW-0813">Transport</keyword>
<protein>
    <recommendedName>
        <fullName evidence="9">Major facilitator superfamily (MFS) profile domain-containing protein</fullName>
    </recommendedName>
</protein>
<evidence type="ECO:0000256" key="5">
    <source>
        <dbReference type="ARBA" id="ARBA00023136"/>
    </source>
</evidence>
<feature type="transmembrane region" description="Helical" evidence="8">
    <location>
        <begin position="476"/>
        <end position="500"/>
    </location>
</feature>
<dbReference type="InterPro" id="IPR044770">
    <property type="entry name" value="MFS_spinster-like"/>
</dbReference>
<keyword evidence="11" id="KW-1185">Reference proteome</keyword>
<feature type="domain" description="Major facilitator superfamily (MFS) profile" evidence="9">
    <location>
        <begin position="46"/>
        <end position="503"/>
    </location>
</feature>
<dbReference type="InterPro" id="IPR036259">
    <property type="entry name" value="MFS_trans_sf"/>
</dbReference>
<reference evidence="10" key="1">
    <citation type="submission" date="2021-11" db="EMBL/GenBank/DDBJ databases">
        <authorList>
            <person name="Schell T."/>
        </authorList>
    </citation>
    <scope>NUCLEOTIDE SEQUENCE</scope>
    <source>
        <strain evidence="10">M5</strain>
    </source>
</reference>
<organism evidence="10 11">
    <name type="scientific">Daphnia galeata</name>
    <dbReference type="NCBI Taxonomy" id="27404"/>
    <lineage>
        <taxon>Eukaryota</taxon>
        <taxon>Metazoa</taxon>
        <taxon>Ecdysozoa</taxon>
        <taxon>Arthropoda</taxon>
        <taxon>Crustacea</taxon>
        <taxon>Branchiopoda</taxon>
        <taxon>Diplostraca</taxon>
        <taxon>Cladocera</taxon>
        <taxon>Anomopoda</taxon>
        <taxon>Daphniidae</taxon>
        <taxon>Daphnia</taxon>
    </lineage>
</organism>
<dbReference type="EMBL" id="CAKKLH010000289">
    <property type="protein sequence ID" value="CAH0108943.1"/>
    <property type="molecule type" value="Genomic_DNA"/>
</dbReference>
<keyword evidence="5 8" id="KW-0472">Membrane</keyword>
<evidence type="ECO:0000256" key="6">
    <source>
        <dbReference type="ARBA" id="ARBA00024338"/>
    </source>
</evidence>
<feature type="transmembrane region" description="Helical" evidence="8">
    <location>
        <begin position="201"/>
        <end position="221"/>
    </location>
</feature>
<evidence type="ECO:0000313" key="11">
    <source>
        <dbReference type="Proteomes" id="UP000789390"/>
    </source>
</evidence>
<dbReference type="GO" id="GO:0016020">
    <property type="term" value="C:membrane"/>
    <property type="evidence" value="ECO:0007669"/>
    <property type="project" value="UniProtKB-SubCell"/>
</dbReference>
<feature type="transmembrane region" description="Helical" evidence="8">
    <location>
        <begin position="252"/>
        <end position="274"/>
    </location>
</feature>
<feature type="transmembrane region" description="Helical" evidence="8">
    <location>
        <begin position="335"/>
        <end position="354"/>
    </location>
</feature>
<evidence type="ECO:0000259" key="9">
    <source>
        <dbReference type="PROSITE" id="PS50850"/>
    </source>
</evidence>
<dbReference type="SUPFAM" id="SSF103473">
    <property type="entry name" value="MFS general substrate transporter"/>
    <property type="match status" value="1"/>
</dbReference>
<dbReference type="Pfam" id="PF07690">
    <property type="entry name" value="MFS_1"/>
    <property type="match status" value="1"/>
</dbReference>
<evidence type="ECO:0000256" key="4">
    <source>
        <dbReference type="ARBA" id="ARBA00022989"/>
    </source>
</evidence>
<feature type="compositionally biased region" description="Polar residues" evidence="7">
    <location>
        <begin position="523"/>
        <end position="536"/>
    </location>
</feature>
<gene>
    <name evidence="10" type="ORF">DGAL_LOCUS12401</name>
</gene>
<comment type="caution">
    <text evidence="10">The sequence shown here is derived from an EMBL/GenBank/DDBJ whole genome shotgun (WGS) entry which is preliminary data.</text>
</comment>
<keyword evidence="3 8" id="KW-0812">Transmembrane</keyword>
<feature type="region of interest" description="Disordered" evidence="7">
    <location>
        <begin position="511"/>
        <end position="547"/>
    </location>
</feature>
<proteinExistence type="inferred from homology"/>
<dbReference type="OrthoDB" id="6770063at2759"/>
<dbReference type="PANTHER" id="PTHR23505">
    <property type="entry name" value="SPINSTER"/>
    <property type="match status" value="1"/>
</dbReference>
<dbReference type="PANTHER" id="PTHR23505:SF79">
    <property type="entry name" value="PROTEIN SPINSTER"/>
    <property type="match status" value="1"/>
</dbReference>
<sequence>MDAGTDHQLAETSSVASKKVESIQGFENDGQTQVESKKQSRLKVATVCILCFFNLTYYMDRFGIAGILPSIQCEFGANDKQGGLLQTAFIIPYVIFSPVVGYLGDRSSRRLILVIGIFFWSCVTLTASFMPKLWSFIVVRSLTGVGEACFSSLAPAIISDLYASNVRSKFLAIYYFAIPVGSGLGYIVFAEVGQAANNWRWGLRVTPIFGFICVVLILLFLQDPPRGQSEGSRMKTTSWLDDIKYFATHGSYIWISIASTAVAFIAGAFGAWGPKYITLGLVTQQEQTEDISDLLGRVSLLFGFITVVTGLMGVIVGSLMGTKLRGRYPTIDPEICGFGVLASVPLIYAMTILARGPEAPTYITFFFGQWFLNLNWALATDMLMYTIVPTRRSSAKAIQILLNHVLGDAGSPYIIGLLTEAFKPLVESGHSTKTYYAPITTSLWNETASAVPKEQDCDLSPIDVTTAERDFTALQYALFIALFIQVLGAFAFIATSWTIIDDKAEVDRAAAIGQQKDGDSDQLADSDSPSEKSAVSSPDVITISEHT</sequence>
<evidence type="ECO:0000256" key="7">
    <source>
        <dbReference type="SAM" id="MobiDB-lite"/>
    </source>
</evidence>
<feature type="transmembrane region" description="Helical" evidence="8">
    <location>
        <begin position="366"/>
        <end position="388"/>
    </location>
</feature>
<accession>A0A8J2S0B3</accession>
<dbReference type="Gene3D" id="1.20.1250.20">
    <property type="entry name" value="MFS general substrate transporter like domains"/>
    <property type="match status" value="1"/>
</dbReference>
<name>A0A8J2S0B3_9CRUS</name>
<feature type="transmembrane region" description="Helical" evidence="8">
    <location>
        <begin position="294"/>
        <end position="315"/>
    </location>
</feature>
<feature type="transmembrane region" description="Helical" evidence="8">
    <location>
        <begin position="170"/>
        <end position="189"/>
    </location>
</feature>
<feature type="transmembrane region" description="Helical" evidence="8">
    <location>
        <begin position="84"/>
        <end position="104"/>
    </location>
</feature>
<dbReference type="AlphaFoldDB" id="A0A8J2S0B3"/>
<comment type="subcellular location">
    <subcellularLocation>
        <location evidence="1">Membrane</location>
        <topology evidence="1">Multi-pass membrane protein</topology>
    </subcellularLocation>
</comment>
<dbReference type="Proteomes" id="UP000789390">
    <property type="component" value="Unassembled WGS sequence"/>
</dbReference>
<dbReference type="InterPro" id="IPR020846">
    <property type="entry name" value="MFS_dom"/>
</dbReference>
<feature type="transmembrane region" description="Helical" evidence="8">
    <location>
        <begin position="136"/>
        <end position="158"/>
    </location>
</feature>
<evidence type="ECO:0000256" key="3">
    <source>
        <dbReference type="ARBA" id="ARBA00022692"/>
    </source>
</evidence>
<dbReference type="PROSITE" id="PS50850">
    <property type="entry name" value="MFS"/>
    <property type="match status" value="1"/>
</dbReference>
<dbReference type="InterPro" id="IPR011701">
    <property type="entry name" value="MFS"/>
</dbReference>
<evidence type="ECO:0000256" key="8">
    <source>
        <dbReference type="SAM" id="Phobius"/>
    </source>
</evidence>
<keyword evidence="4 8" id="KW-1133">Transmembrane helix</keyword>
<dbReference type="GO" id="GO:0022857">
    <property type="term" value="F:transmembrane transporter activity"/>
    <property type="evidence" value="ECO:0007669"/>
    <property type="project" value="InterPro"/>
</dbReference>
<feature type="transmembrane region" description="Helical" evidence="8">
    <location>
        <begin position="111"/>
        <end position="130"/>
    </location>
</feature>
<feature type="transmembrane region" description="Helical" evidence="8">
    <location>
        <begin position="42"/>
        <end position="59"/>
    </location>
</feature>
<evidence type="ECO:0000313" key="10">
    <source>
        <dbReference type="EMBL" id="CAH0108943.1"/>
    </source>
</evidence>
<evidence type="ECO:0000256" key="1">
    <source>
        <dbReference type="ARBA" id="ARBA00004141"/>
    </source>
</evidence>
<evidence type="ECO:0000256" key="2">
    <source>
        <dbReference type="ARBA" id="ARBA00022448"/>
    </source>
</evidence>
<comment type="similarity">
    <text evidence="6">Belongs to the major facilitator superfamily. Spinster (TC 2.A.1.49) family.</text>
</comment>